<dbReference type="SUPFAM" id="SSF50249">
    <property type="entry name" value="Nucleic acid-binding proteins"/>
    <property type="match status" value="1"/>
</dbReference>
<dbReference type="RefSeq" id="WP_037497625.1">
    <property type="nucleotide sequence ID" value="NZ_JJMU01000024.1"/>
</dbReference>
<dbReference type="PANTHER" id="PTHR33991:SF1">
    <property type="entry name" value="DNA REPAIR PROTEIN RECO"/>
    <property type="match status" value="1"/>
</dbReference>
<protein>
    <recommendedName>
        <fullName evidence="2 7">DNA repair protein RecO</fullName>
    </recommendedName>
    <alternativeName>
        <fullName evidence="6 7">Recombination protein O</fullName>
    </alternativeName>
</protein>
<evidence type="ECO:0000256" key="5">
    <source>
        <dbReference type="ARBA" id="ARBA00023204"/>
    </source>
</evidence>
<evidence type="ECO:0000256" key="6">
    <source>
        <dbReference type="ARBA" id="ARBA00033409"/>
    </source>
</evidence>
<gene>
    <name evidence="7" type="primary">recO</name>
    <name evidence="9" type="ORF">DI53_1740</name>
</gene>
<dbReference type="Proteomes" id="UP000031802">
    <property type="component" value="Unassembled WGS sequence"/>
</dbReference>
<evidence type="ECO:0000256" key="1">
    <source>
        <dbReference type="ARBA" id="ARBA00007452"/>
    </source>
</evidence>
<proteinExistence type="inferred from homology"/>
<dbReference type="Gene3D" id="2.40.50.140">
    <property type="entry name" value="Nucleic acid-binding proteins"/>
    <property type="match status" value="1"/>
</dbReference>
<dbReference type="Pfam" id="PF02565">
    <property type="entry name" value="RecO_C"/>
    <property type="match status" value="1"/>
</dbReference>
<dbReference type="Gene3D" id="1.20.1440.120">
    <property type="entry name" value="Recombination protein O, C-terminal domain"/>
    <property type="match status" value="1"/>
</dbReference>
<accession>A0A0B8T1V1</accession>
<reference evidence="9 10" key="2">
    <citation type="journal article" date="2015" name="PLoS ONE">
        <title>Whole-Genome Optical Mapping and Finished Genome Sequence of Sphingobacterium deserti sp. nov., a New Species Isolated from the Western Desert of China.</title>
        <authorList>
            <person name="Teng C."/>
            <person name="Zhou Z."/>
            <person name="Molnar I."/>
            <person name="Li X."/>
            <person name="Tang R."/>
            <person name="Chen M."/>
            <person name="Wang L."/>
            <person name="Su S."/>
            <person name="Zhang W."/>
            <person name="Lin M."/>
        </authorList>
    </citation>
    <scope>NUCLEOTIDE SEQUENCE [LARGE SCALE GENOMIC DNA]</scope>
    <source>
        <strain evidence="10">ACCC05744</strain>
    </source>
</reference>
<dbReference type="InterPro" id="IPR037278">
    <property type="entry name" value="ARFGAP/RecO"/>
</dbReference>
<dbReference type="STRING" id="1229276.DI53_1740"/>
<evidence type="ECO:0000256" key="3">
    <source>
        <dbReference type="ARBA" id="ARBA00022763"/>
    </source>
</evidence>
<evidence type="ECO:0000256" key="7">
    <source>
        <dbReference type="HAMAP-Rule" id="MF_00201"/>
    </source>
</evidence>
<evidence type="ECO:0000256" key="4">
    <source>
        <dbReference type="ARBA" id="ARBA00023172"/>
    </source>
</evidence>
<comment type="caution">
    <text evidence="9">The sequence shown here is derived from an EMBL/GenBank/DDBJ whole genome shotgun (WGS) entry which is preliminary data.</text>
</comment>
<dbReference type="EMBL" id="JJMU01000024">
    <property type="protein sequence ID" value="KGE14711.1"/>
    <property type="molecule type" value="Genomic_DNA"/>
</dbReference>
<sequence length="241" mass="27975">MLHKTKGIALKTTNYSESSIVAHVFTEAFGMQAFLINGAKKPKAKISANLFQPLHPLDMVVYHKDSGGLQRIQEVRQLPLLHEIPFDIQKSALAMFINEILYKVLRQQSADPFLFHFIVQAILWLDSTQEGLANFHLIFLVRLSRFLGFLPLHQSDRSHPYFDLLDGVFCNNLPAHSHILQEPHTTLFQMLLKTSFEEAQQIRMLKADRKYLLEKILEFYKLHTENFGNVHSLYILEEIFQ</sequence>
<comment type="function">
    <text evidence="7">Involved in DNA repair and RecF pathway recombination.</text>
</comment>
<keyword evidence="4 7" id="KW-0233">DNA recombination</keyword>
<name>A0A0B8T1V1_9SPHI</name>
<evidence type="ECO:0000313" key="10">
    <source>
        <dbReference type="Proteomes" id="UP000031802"/>
    </source>
</evidence>
<keyword evidence="10" id="KW-1185">Reference proteome</keyword>
<dbReference type="HAMAP" id="MF_00201">
    <property type="entry name" value="RecO"/>
    <property type="match status" value="1"/>
</dbReference>
<reference evidence="10" key="1">
    <citation type="submission" date="2014-04" db="EMBL/GenBank/DDBJ databases">
        <title>Whole-Genome optical mapping and complete genome sequence of Sphingobacterium deserti sp. nov., a new spaces isolated from desert in the west of China.</title>
        <authorList>
            <person name="Teng C."/>
            <person name="Zhou Z."/>
            <person name="Li X."/>
            <person name="Chen M."/>
            <person name="Lin M."/>
            <person name="Wang L."/>
            <person name="Su S."/>
            <person name="Zhang C."/>
            <person name="Zhang W."/>
        </authorList>
    </citation>
    <scope>NUCLEOTIDE SEQUENCE [LARGE SCALE GENOMIC DNA]</scope>
    <source>
        <strain evidence="10">ACCC05744</strain>
    </source>
</reference>
<dbReference type="PANTHER" id="PTHR33991">
    <property type="entry name" value="DNA REPAIR PROTEIN RECO"/>
    <property type="match status" value="1"/>
</dbReference>
<dbReference type="Pfam" id="PF11967">
    <property type="entry name" value="RecO_N"/>
    <property type="match status" value="1"/>
</dbReference>
<feature type="domain" description="DNA replication/recombination mediator RecO N-terminal" evidence="8">
    <location>
        <begin position="1"/>
        <end position="76"/>
    </location>
</feature>
<dbReference type="NCBIfam" id="TIGR00613">
    <property type="entry name" value="reco"/>
    <property type="match status" value="1"/>
</dbReference>
<organism evidence="9 10">
    <name type="scientific">Sphingobacterium deserti</name>
    <dbReference type="NCBI Taxonomy" id="1229276"/>
    <lineage>
        <taxon>Bacteria</taxon>
        <taxon>Pseudomonadati</taxon>
        <taxon>Bacteroidota</taxon>
        <taxon>Sphingobacteriia</taxon>
        <taxon>Sphingobacteriales</taxon>
        <taxon>Sphingobacteriaceae</taxon>
        <taxon>Sphingobacterium</taxon>
    </lineage>
</organism>
<dbReference type="InterPro" id="IPR012340">
    <property type="entry name" value="NA-bd_OB-fold"/>
</dbReference>
<keyword evidence="3 7" id="KW-0227">DNA damage</keyword>
<dbReference type="eggNOG" id="COG1381">
    <property type="taxonomic scope" value="Bacteria"/>
</dbReference>
<dbReference type="InterPro" id="IPR003717">
    <property type="entry name" value="RecO"/>
</dbReference>
<dbReference type="GO" id="GO:0043590">
    <property type="term" value="C:bacterial nucleoid"/>
    <property type="evidence" value="ECO:0007669"/>
    <property type="project" value="TreeGrafter"/>
</dbReference>
<dbReference type="InterPro" id="IPR042242">
    <property type="entry name" value="RecO_C"/>
</dbReference>
<dbReference type="PATRIC" id="fig|1229276.3.peg.1790"/>
<dbReference type="GO" id="GO:0006302">
    <property type="term" value="P:double-strand break repair"/>
    <property type="evidence" value="ECO:0007669"/>
    <property type="project" value="TreeGrafter"/>
</dbReference>
<dbReference type="GO" id="GO:0006310">
    <property type="term" value="P:DNA recombination"/>
    <property type="evidence" value="ECO:0007669"/>
    <property type="project" value="UniProtKB-UniRule"/>
</dbReference>
<evidence type="ECO:0000313" key="9">
    <source>
        <dbReference type="EMBL" id="KGE14711.1"/>
    </source>
</evidence>
<dbReference type="InterPro" id="IPR022572">
    <property type="entry name" value="DNA_rep/recomb_RecO_N"/>
</dbReference>
<dbReference type="SUPFAM" id="SSF57863">
    <property type="entry name" value="ArfGap/RecO-like zinc finger"/>
    <property type="match status" value="1"/>
</dbReference>
<evidence type="ECO:0000256" key="2">
    <source>
        <dbReference type="ARBA" id="ARBA00021310"/>
    </source>
</evidence>
<keyword evidence="5 7" id="KW-0234">DNA repair</keyword>
<comment type="similarity">
    <text evidence="1 7">Belongs to the RecO family.</text>
</comment>
<dbReference type="OrthoDB" id="9789152at2"/>
<evidence type="ECO:0000259" key="8">
    <source>
        <dbReference type="Pfam" id="PF11967"/>
    </source>
</evidence>
<dbReference type="AlphaFoldDB" id="A0A0B8T1V1"/>